<dbReference type="SUPFAM" id="SSF55811">
    <property type="entry name" value="Nudix"/>
    <property type="match status" value="1"/>
</dbReference>
<dbReference type="RefSeq" id="WP_306745988.1">
    <property type="nucleotide sequence ID" value="NZ_NSDM01000004.1"/>
</dbReference>
<dbReference type="NCBIfam" id="NF001299">
    <property type="entry name" value="PRK00241.1"/>
    <property type="match status" value="1"/>
</dbReference>
<gene>
    <name evidence="11" type="ORF">CKY47_12855</name>
</gene>
<dbReference type="Pfam" id="PF09296">
    <property type="entry name" value="NUDIX-like"/>
    <property type="match status" value="1"/>
</dbReference>
<keyword evidence="6" id="KW-0378">Hydrolase</keyword>
<dbReference type="Pfam" id="PF00293">
    <property type="entry name" value="NUDIX"/>
    <property type="match status" value="1"/>
</dbReference>
<evidence type="ECO:0000313" key="12">
    <source>
        <dbReference type="Proteomes" id="UP001225605"/>
    </source>
</evidence>
<comment type="cofactor">
    <cofactor evidence="1">
        <name>Mg(2+)</name>
        <dbReference type="ChEBI" id="CHEBI:18420"/>
    </cofactor>
</comment>
<evidence type="ECO:0000256" key="1">
    <source>
        <dbReference type="ARBA" id="ARBA00001946"/>
    </source>
</evidence>
<dbReference type="Pfam" id="PF09297">
    <property type="entry name" value="Zn_ribbon_NUD"/>
    <property type="match status" value="1"/>
</dbReference>
<keyword evidence="8" id="KW-0520">NAD</keyword>
<dbReference type="Gene3D" id="3.90.79.10">
    <property type="entry name" value="Nucleoside Triphosphate Pyrophosphohydrolase"/>
    <property type="match status" value="1"/>
</dbReference>
<dbReference type="InterPro" id="IPR015797">
    <property type="entry name" value="NUDIX_hydrolase-like_dom_sf"/>
</dbReference>
<dbReference type="InterPro" id="IPR000086">
    <property type="entry name" value="NUDIX_hydrolase_dom"/>
</dbReference>
<dbReference type="InterPro" id="IPR050241">
    <property type="entry name" value="NAD-cap_RNA_hydrolase_NudC"/>
</dbReference>
<dbReference type="InterPro" id="IPR049734">
    <property type="entry name" value="NudC-like_C"/>
</dbReference>
<comment type="similarity">
    <text evidence="3">Belongs to the Nudix hydrolase family. NudC subfamily.</text>
</comment>
<reference evidence="11 12" key="1">
    <citation type="submission" date="2017-06" db="EMBL/GenBank/DDBJ databases">
        <title>Cultured bacterium strain Saccharothrix yanglingensis Hhs.015.</title>
        <authorList>
            <person name="Xia Y."/>
        </authorList>
    </citation>
    <scope>NUCLEOTIDE SEQUENCE [LARGE SCALE GENOMIC DNA]</scope>
    <source>
        <strain evidence="11 12">Hhs.015</strain>
    </source>
</reference>
<evidence type="ECO:0000313" key="11">
    <source>
        <dbReference type="EMBL" id="MDQ2584855.1"/>
    </source>
</evidence>
<dbReference type="EC" id="3.6.1.22" evidence="4"/>
<comment type="cofactor">
    <cofactor evidence="2">
        <name>Zn(2+)</name>
        <dbReference type="ChEBI" id="CHEBI:29105"/>
    </cofactor>
</comment>
<name>A0ABU0WYB6_9PSEU</name>
<dbReference type="InterPro" id="IPR015375">
    <property type="entry name" value="NADH_PPase-like_N"/>
</dbReference>
<protein>
    <recommendedName>
        <fullName evidence="4">NAD(+) diphosphatase</fullName>
        <ecNumber evidence="4">3.6.1.22</ecNumber>
    </recommendedName>
</protein>
<evidence type="ECO:0000256" key="2">
    <source>
        <dbReference type="ARBA" id="ARBA00001947"/>
    </source>
</evidence>
<evidence type="ECO:0000256" key="3">
    <source>
        <dbReference type="ARBA" id="ARBA00009595"/>
    </source>
</evidence>
<dbReference type="PROSITE" id="PS51462">
    <property type="entry name" value="NUDIX"/>
    <property type="match status" value="1"/>
</dbReference>
<evidence type="ECO:0000259" key="10">
    <source>
        <dbReference type="PROSITE" id="PS51462"/>
    </source>
</evidence>
<comment type="catalytic activity">
    <reaction evidence="9">
        <text>a 5'-end NAD(+)-phospho-ribonucleoside in mRNA + H2O = a 5'-end phospho-adenosine-phospho-ribonucleoside in mRNA + beta-nicotinamide D-ribonucleotide + 2 H(+)</text>
        <dbReference type="Rhea" id="RHEA:60876"/>
        <dbReference type="Rhea" id="RHEA-COMP:15698"/>
        <dbReference type="Rhea" id="RHEA-COMP:15719"/>
        <dbReference type="ChEBI" id="CHEBI:14649"/>
        <dbReference type="ChEBI" id="CHEBI:15377"/>
        <dbReference type="ChEBI" id="CHEBI:15378"/>
        <dbReference type="ChEBI" id="CHEBI:144029"/>
        <dbReference type="ChEBI" id="CHEBI:144051"/>
    </reaction>
    <physiologicalReaction direction="left-to-right" evidence="9">
        <dbReference type="Rhea" id="RHEA:60877"/>
    </physiologicalReaction>
</comment>
<comment type="caution">
    <text evidence="11">The sequence shown here is derived from an EMBL/GenBank/DDBJ whole genome shotgun (WGS) entry which is preliminary data.</text>
</comment>
<sequence length="321" mass="34666">MSFELVELPALSRFTADRSEPLRGDARRIAQLWPKARVITVDARGRTQVADRGTRLVDHPAADFGDGPPDTAVLLGEQDGVAYWAVPLTEDETDVAAPASGRGRVWSGPEPTDDPQWLDLRAVGALLDDTGAGLFTTAVALFHWHRTSRFCTVCGGPTDSVKSGWARVCERCGHEEYPRTDAAVICLVHDGADRVLLARGVGWPEGRYSVLAGFVEAGESLEACVAREVEEEVGVVVDGIRYLGSQPWPFPRSLMVGFEAVADPAEPLRPADDEIAQAKWVSRADVRQALAEPGSVPDLLLAPGASIAYRMIQSWSLADGR</sequence>
<dbReference type="Proteomes" id="UP001225605">
    <property type="component" value="Unassembled WGS sequence"/>
</dbReference>
<dbReference type="EMBL" id="NSDM01000004">
    <property type="protein sequence ID" value="MDQ2584855.1"/>
    <property type="molecule type" value="Genomic_DNA"/>
</dbReference>
<evidence type="ECO:0000256" key="4">
    <source>
        <dbReference type="ARBA" id="ARBA00012381"/>
    </source>
</evidence>
<evidence type="ECO:0000256" key="8">
    <source>
        <dbReference type="ARBA" id="ARBA00023027"/>
    </source>
</evidence>
<keyword evidence="7" id="KW-0460">Magnesium</keyword>
<feature type="domain" description="Nudix hydrolase" evidence="10">
    <location>
        <begin position="178"/>
        <end position="303"/>
    </location>
</feature>
<evidence type="ECO:0000256" key="6">
    <source>
        <dbReference type="ARBA" id="ARBA00022801"/>
    </source>
</evidence>
<keyword evidence="12" id="KW-1185">Reference proteome</keyword>
<evidence type="ECO:0000256" key="7">
    <source>
        <dbReference type="ARBA" id="ARBA00022842"/>
    </source>
</evidence>
<keyword evidence="5" id="KW-0479">Metal-binding</keyword>
<dbReference type="CDD" id="cd03429">
    <property type="entry name" value="NUDIX_NADH_pyrophosphatase_Nudt13"/>
    <property type="match status" value="1"/>
</dbReference>
<dbReference type="Gene3D" id="3.90.79.20">
    <property type="match status" value="1"/>
</dbReference>
<accession>A0ABU0WYB6</accession>
<dbReference type="PANTHER" id="PTHR42904">
    <property type="entry name" value="NUDIX HYDROLASE, NUDC SUBFAMILY"/>
    <property type="match status" value="1"/>
</dbReference>
<dbReference type="PROSITE" id="PS00893">
    <property type="entry name" value="NUDIX_BOX"/>
    <property type="match status" value="1"/>
</dbReference>
<organism evidence="11 12">
    <name type="scientific">Saccharothrix yanglingensis</name>
    <dbReference type="NCBI Taxonomy" id="659496"/>
    <lineage>
        <taxon>Bacteria</taxon>
        <taxon>Bacillati</taxon>
        <taxon>Actinomycetota</taxon>
        <taxon>Actinomycetes</taxon>
        <taxon>Pseudonocardiales</taxon>
        <taxon>Pseudonocardiaceae</taxon>
        <taxon>Saccharothrix</taxon>
    </lineage>
</organism>
<evidence type="ECO:0000256" key="5">
    <source>
        <dbReference type="ARBA" id="ARBA00022723"/>
    </source>
</evidence>
<dbReference type="PANTHER" id="PTHR42904:SF6">
    <property type="entry name" value="NAD-CAPPED RNA HYDROLASE NUDT12"/>
    <property type="match status" value="1"/>
</dbReference>
<proteinExistence type="inferred from homology"/>
<dbReference type="InterPro" id="IPR015376">
    <property type="entry name" value="Znr_NADH_PPase"/>
</dbReference>
<dbReference type="InterPro" id="IPR020084">
    <property type="entry name" value="NUDIX_hydrolase_CS"/>
</dbReference>
<evidence type="ECO:0000256" key="9">
    <source>
        <dbReference type="ARBA" id="ARBA00023679"/>
    </source>
</evidence>